<dbReference type="GO" id="GO:0003677">
    <property type="term" value="F:DNA binding"/>
    <property type="evidence" value="ECO:0007669"/>
    <property type="project" value="TreeGrafter"/>
</dbReference>
<accession>A0A9N8UVR2</accession>
<evidence type="ECO:0000313" key="4">
    <source>
        <dbReference type="EMBL" id="CAG8432881.1"/>
    </source>
</evidence>
<dbReference type="InterPro" id="IPR050863">
    <property type="entry name" value="CenT-Element_Derived"/>
</dbReference>
<feature type="domain" description="DDE-1" evidence="3">
    <location>
        <begin position="133"/>
        <end position="275"/>
    </location>
</feature>
<feature type="region of interest" description="Disordered" evidence="2">
    <location>
        <begin position="459"/>
        <end position="497"/>
    </location>
</feature>
<keyword evidence="5" id="KW-1185">Reference proteome</keyword>
<evidence type="ECO:0000256" key="1">
    <source>
        <dbReference type="SAM" id="Coils"/>
    </source>
</evidence>
<dbReference type="AlphaFoldDB" id="A0A9N8UVR2"/>
<dbReference type="InterPro" id="IPR004875">
    <property type="entry name" value="DDE_SF_endonuclease_dom"/>
</dbReference>
<protein>
    <submittedName>
        <fullName evidence="4">4710_t:CDS:1</fullName>
    </submittedName>
</protein>
<comment type="caution">
    <text evidence="4">The sequence shown here is derived from an EMBL/GenBank/DDBJ whole genome shotgun (WGS) entry which is preliminary data.</text>
</comment>
<feature type="compositionally biased region" description="Acidic residues" evidence="2">
    <location>
        <begin position="317"/>
        <end position="338"/>
    </location>
</feature>
<dbReference type="Pfam" id="PF03184">
    <property type="entry name" value="DDE_1"/>
    <property type="match status" value="1"/>
</dbReference>
<sequence length="497" mass="56345">MQKLEFGLTRSGINHCAMEIVCSDKRDHSFTNKGLCGHVFMKNHPDLSFRVPQALSEAHAQRGNLIIINDYFKKLQIIIQEHSLTADCIWNMDETGFALSPKIQKVLSKKGARQVHKISHGNVNDHISVAPTILAAGEYVPPLIIYKCIHMIPGLLTGAPAGSVMGFTDSGYMKENLFQMYINHFINLIPPVCPVLLIFDGHKSHVNYLSVNFCHENGILLFTLPPHTTHILQPSEIPFAKLKKEYSKRCDELYSSSGELVTKRTFAKVLGKAFNTTYTPTAITNAYKATGIWPFNPTAIITEQPQEIDDIPLETDEEAPEIDEEAPETEEETPETVDEISQPTHTYSTRASIVEKMELLEEKIVTLKEENKSLKDEILLLKRSNSSIQEELQTFKSPGTCPLKLVLKYPTPRLPQFTNELKTSDGDALVRPQKRRKTLPFAQLITNEESLQALRETEELAQQKKEAAQRKKEEAQRKKEEAQRKRTERELEKTKTK</sequence>
<reference evidence="4" key="1">
    <citation type="submission" date="2021-06" db="EMBL/GenBank/DDBJ databases">
        <authorList>
            <person name="Kallberg Y."/>
            <person name="Tangrot J."/>
            <person name="Rosling A."/>
        </authorList>
    </citation>
    <scope>NUCLEOTIDE SEQUENCE</scope>
    <source>
        <strain evidence="4">AZ414A</strain>
    </source>
</reference>
<evidence type="ECO:0000259" key="3">
    <source>
        <dbReference type="Pfam" id="PF03184"/>
    </source>
</evidence>
<dbReference type="PANTHER" id="PTHR19303:SF74">
    <property type="entry name" value="POGO TRANSPOSABLE ELEMENT WITH KRAB DOMAIN"/>
    <property type="match status" value="1"/>
</dbReference>
<organism evidence="4 5">
    <name type="scientific">Diversispora eburnea</name>
    <dbReference type="NCBI Taxonomy" id="1213867"/>
    <lineage>
        <taxon>Eukaryota</taxon>
        <taxon>Fungi</taxon>
        <taxon>Fungi incertae sedis</taxon>
        <taxon>Mucoromycota</taxon>
        <taxon>Glomeromycotina</taxon>
        <taxon>Glomeromycetes</taxon>
        <taxon>Diversisporales</taxon>
        <taxon>Diversisporaceae</taxon>
        <taxon>Diversispora</taxon>
    </lineage>
</organism>
<dbReference type="CDD" id="cd22265">
    <property type="entry name" value="UDM1_RNF168"/>
    <property type="match status" value="1"/>
</dbReference>
<dbReference type="OrthoDB" id="2439318at2759"/>
<name>A0A9N8UVR2_9GLOM</name>
<evidence type="ECO:0000313" key="5">
    <source>
        <dbReference type="Proteomes" id="UP000789706"/>
    </source>
</evidence>
<dbReference type="EMBL" id="CAJVPK010000006">
    <property type="protein sequence ID" value="CAG8432881.1"/>
    <property type="molecule type" value="Genomic_DNA"/>
</dbReference>
<proteinExistence type="predicted"/>
<gene>
    <name evidence="4" type="ORF">DEBURN_LOCUS205</name>
</gene>
<feature type="coiled-coil region" evidence="1">
    <location>
        <begin position="350"/>
        <end position="391"/>
    </location>
</feature>
<evidence type="ECO:0000256" key="2">
    <source>
        <dbReference type="SAM" id="MobiDB-lite"/>
    </source>
</evidence>
<dbReference type="GO" id="GO:0005634">
    <property type="term" value="C:nucleus"/>
    <property type="evidence" value="ECO:0007669"/>
    <property type="project" value="TreeGrafter"/>
</dbReference>
<keyword evidence="1" id="KW-0175">Coiled coil</keyword>
<dbReference type="PANTHER" id="PTHR19303">
    <property type="entry name" value="TRANSPOSON"/>
    <property type="match status" value="1"/>
</dbReference>
<dbReference type="Proteomes" id="UP000789706">
    <property type="component" value="Unassembled WGS sequence"/>
</dbReference>
<feature type="region of interest" description="Disordered" evidence="2">
    <location>
        <begin position="317"/>
        <end position="342"/>
    </location>
</feature>